<dbReference type="EMBL" id="QUSF01000066">
    <property type="protein sequence ID" value="RLV96854.1"/>
    <property type="molecule type" value="Genomic_DNA"/>
</dbReference>
<evidence type="ECO:0000313" key="1">
    <source>
        <dbReference type="EMBL" id="RLV96854.1"/>
    </source>
</evidence>
<proteinExistence type="predicted"/>
<comment type="caution">
    <text evidence="1">The sequence shown here is derived from an EMBL/GenBank/DDBJ whole genome shotgun (WGS) entry which is preliminary data.</text>
</comment>
<keyword evidence="2" id="KW-1185">Reference proteome</keyword>
<accession>A0A3L8S4Z0</accession>
<dbReference type="AlphaFoldDB" id="A0A3L8S4Z0"/>
<protein>
    <submittedName>
        <fullName evidence="1">Uncharacterized protein</fullName>
    </submittedName>
</protein>
<gene>
    <name evidence="1" type="ORF">DV515_00012348</name>
</gene>
<organism evidence="1 2">
    <name type="scientific">Chloebia gouldiae</name>
    <name type="common">Gouldian finch</name>
    <name type="synonym">Erythrura gouldiae</name>
    <dbReference type="NCBI Taxonomy" id="44316"/>
    <lineage>
        <taxon>Eukaryota</taxon>
        <taxon>Metazoa</taxon>
        <taxon>Chordata</taxon>
        <taxon>Craniata</taxon>
        <taxon>Vertebrata</taxon>
        <taxon>Euteleostomi</taxon>
        <taxon>Archelosauria</taxon>
        <taxon>Archosauria</taxon>
        <taxon>Dinosauria</taxon>
        <taxon>Saurischia</taxon>
        <taxon>Theropoda</taxon>
        <taxon>Coelurosauria</taxon>
        <taxon>Aves</taxon>
        <taxon>Neognathae</taxon>
        <taxon>Neoaves</taxon>
        <taxon>Telluraves</taxon>
        <taxon>Australaves</taxon>
        <taxon>Passeriformes</taxon>
        <taxon>Passeroidea</taxon>
        <taxon>Passeridae</taxon>
        <taxon>Chloebia</taxon>
    </lineage>
</organism>
<reference evidence="1 2" key="1">
    <citation type="journal article" date="2018" name="Proc. R. Soc. B">
        <title>A non-coding region near Follistatin controls head colour polymorphism in the Gouldian finch.</title>
        <authorList>
            <person name="Toomey M.B."/>
            <person name="Marques C.I."/>
            <person name="Andrade P."/>
            <person name="Araujo P.M."/>
            <person name="Sabatino S."/>
            <person name="Gazda M.A."/>
            <person name="Afonso S."/>
            <person name="Lopes R.J."/>
            <person name="Corbo J.C."/>
            <person name="Carneiro M."/>
        </authorList>
    </citation>
    <scope>NUCLEOTIDE SEQUENCE [LARGE SCALE GENOMIC DNA]</scope>
    <source>
        <strain evidence="1">Red01</strain>
        <tissue evidence="1">Muscle</tissue>
    </source>
</reference>
<evidence type="ECO:0000313" key="2">
    <source>
        <dbReference type="Proteomes" id="UP000276834"/>
    </source>
</evidence>
<dbReference type="Proteomes" id="UP000276834">
    <property type="component" value="Unassembled WGS sequence"/>
</dbReference>
<name>A0A3L8S4Z0_CHLGU</name>
<sequence length="146" mass="16063">MASQGATGDSVSMFAYEDPLNTQTALKYQLNYRNHRRDGVITHRFSRERMSHSEGEEETSGPAASITAVEQTLKACSVLTSILHGCSSFREEICRVGTSGGCLAPRGTHRHIHAHCHFPQIAKCHYCCKKRWPGSHPSLGSSGYSL</sequence>